<sequence>MSVHKSFLDGAIDTPWQGGQMSGSNSQNDTLYDTQSQISGRADYAYPRQQTTAQSDDNRRLHQGQKTLKRSIDRASQESASSFSSLHEKASRLNLSISDLHSDLKRLERAVVCNNEPTRTSTVDMEIKLSNIGRAFGASAAQRKNDDSGAKSPFANAPGPLPLGDTKEQARISKMIQMVNQANTPPPGLTPEQLEEFYEAVKDDSDVLKPFPNNTNPTTGEINGPRGPEPTRFGDWERKGRVSDF</sequence>
<comment type="similarity">
    <text evidence="1">Belongs to the SDHAF4 family.</text>
</comment>
<gene>
    <name evidence="4" type="ORF">GGH94_002294</name>
</gene>
<feature type="compositionally biased region" description="Polar residues" evidence="3">
    <location>
        <begin position="212"/>
        <end position="221"/>
    </location>
</feature>
<accession>A0A9W8ISM4</accession>
<feature type="compositionally biased region" description="Basic and acidic residues" evidence="3">
    <location>
        <begin position="232"/>
        <end position="245"/>
    </location>
</feature>
<feature type="compositionally biased region" description="Polar residues" evidence="3">
    <location>
        <begin position="17"/>
        <end position="39"/>
    </location>
</feature>
<keyword evidence="5" id="KW-1185">Reference proteome</keyword>
<dbReference type="GO" id="GO:0005739">
    <property type="term" value="C:mitochondrion"/>
    <property type="evidence" value="ECO:0007669"/>
    <property type="project" value="TreeGrafter"/>
</dbReference>
<protein>
    <recommendedName>
        <fullName evidence="2">Succinate dehydrogenase assembly factor 4, mitochondrial</fullName>
    </recommendedName>
</protein>
<feature type="region of interest" description="Disordered" evidence="3">
    <location>
        <begin position="206"/>
        <end position="245"/>
    </location>
</feature>
<dbReference type="EMBL" id="JANBUY010000062">
    <property type="protein sequence ID" value="KAJ2865341.1"/>
    <property type="molecule type" value="Genomic_DNA"/>
</dbReference>
<evidence type="ECO:0000313" key="5">
    <source>
        <dbReference type="Proteomes" id="UP001140074"/>
    </source>
</evidence>
<dbReference type="GO" id="GO:0034553">
    <property type="term" value="P:mitochondrial respiratory chain complex II assembly"/>
    <property type="evidence" value="ECO:0007669"/>
    <property type="project" value="TreeGrafter"/>
</dbReference>
<evidence type="ECO:0000256" key="3">
    <source>
        <dbReference type="SAM" id="MobiDB-lite"/>
    </source>
</evidence>
<evidence type="ECO:0000256" key="1">
    <source>
        <dbReference type="ARBA" id="ARBA00005701"/>
    </source>
</evidence>
<dbReference type="Proteomes" id="UP001140074">
    <property type="component" value="Unassembled WGS sequence"/>
</dbReference>
<name>A0A9W8ISM4_9FUNG</name>
<feature type="region of interest" description="Disordered" evidence="3">
    <location>
        <begin position="139"/>
        <end position="165"/>
    </location>
</feature>
<reference evidence="4" key="1">
    <citation type="submission" date="2022-07" db="EMBL/GenBank/DDBJ databases">
        <title>Phylogenomic reconstructions and comparative analyses of Kickxellomycotina fungi.</title>
        <authorList>
            <person name="Reynolds N.K."/>
            <person name="Stajich J.E."/>
            <person name="Barry K."/>
            <person name="Grigoriev I.V."/>
            <person name="Crous P."/>
            <person name="Smith M.E."/>
        </authorList>
    </citation>
    <scope>NUCLEOTIDE SEQUENCE</scope>
    <source>
        <strain evidence="4">RSA 476</strain>
    </source>
</reference>
<comment type="caution">
    <text evidence="4">The sequence shown here is derived from an EMBL/GenBank/DDBJ whole genome shotgun (WGS) entry which is preliminary data.</text>
</comment>
<dbReference type="InterPro" id="IPR012875">
    <property type="entry name" value="SDHF4"/>
</dbReference>
<evidence type="ECO:0000256" key="2">
    <source>
        <dbReference type="ARBA" id="ARBA00022170"/>
    </source>
</evidence>
<proteinExistence type="inferred from homology"/>
<dbReference type="AlphaFoldDB" id="A0A9W8ISM4"/>
<feature type="region of interest" description="Disordered" evidence="3">
    <location>
        <begin position="1"/>
        <end position="88"/>
    </location>
</feature>
<dbReference type="PANTHER" id="PTHR28524">
    <property type="entry name" value="SUCCINATE DEHYDROGENASE ASSEMBLY FACTOR 4, MITOCHONDRIAL"/>
    <property type="match status" value="1"/>
</dbReference>
<organism evidence="4 5">
    <name type="scientific">Coemansia aciculifera</name>
    <dbReference type="NCBI Taxonomy" id="417176"/>
    <lineage>
        <taxon>Eukaryota</taxon>
        <taxon>Fungi</taxon>
        <taxon>Fungi incertae sedis</taxon>
        <taxon>Zoopagomycota</taxon>
        <taxon>Kickxellomycotina</taxon>
        <taxon>Kickxellomycetes</taxon>
        <taxon>Kickxellales</taxon>
        <taxon>Kickxellaceae</taxon>
        <taxon>Coemansia</taxon>
    </lineage>
</organism>
<dbReference type="PANTHER" id="PTHR28524:SF3">
    <property type="entry name" value="SUCCINATE DEHYDROGENASE ASSEMBLY FACTOR 4, MITOCHONDRIAL"/>
    <property type="match status" value="1"/>
</dbReference>
<evidence type="ECO:0000313" key="4">
    <source>
        <dbReference type="EMBL" id="KAJ2865341.1"/>
    </source>
</evidence>
<dbReference type="Pfam" id="PF07896">
    <property type="entry name" value="DUF1674"/>
    <property type="match status" value="1"/>
</dbReference>